<comment type="catalytic activity">
    <reaction evidence="14">
        <text>pyruvate + ATP = phosphoenolpyruvate + ADP + H(+)</text>
        <dbReference type="Rhea" id="RHEA:18157"/>
        <dbReference type="ChEBI" id="CHEBI:15361"/>
        <dbReference type="ChEBI" id="CHEBI:15378"/>
        <dbReference type="ChEBI" id="CHEBI:30616"/>
        <dbReference type="ChEBI" id="CHEBI:58702"/>
        <dbReference type="ChEBI" id="CHEBI:456216"/>
        <dbReference type="EC" id="2.7.1.40"/>
    </reaction>
</comment>
<dbReference type="Gene3D" id="3.40.1380.20">
    <property type="entry name" value="Pyruvate kinase, C-terminal domain"/>
    <property type="match status" value="1"/>
</dbReference>
<dbReference type="FunFam" id="2.40.33.10:FF:000001">
    <property type="entry name" value="Pyruvate kinase"/>
    <property type="match status" value="1"/>
</dbReference>
<dbReference type="PATRIC" id="fig|926562.3.peg.2368"/>
<evidence type="ECO:0000256" key="2">
    <source>
        <dbReference type="ARBA" id="ARBA00004997"/>
    </source>
</evidence>
<dbReference type="eggNOG" id="COG0469">
    <property type="taxonomic scope" value="Bacteria"/>
</dbReference>
<dbReference type="UniPathway" id="UPA00109">
    <property type="reaction ID" value="UER00188"/>
</dbReference>
<evidence type="ECO:0000256" key="4">
    <source>
        <dbReference type="ARBA" id="ARBA00012142"/>
    </source>
</evidence>
<dbReference type="Gene3D" id="2.40.33.10">
    <property type="entry name" value="PK beta-barrel domain-like"/>
    <property type="match status" value="1"/>
</dbReference>
<keyword evidence="11 14" id="KW-0324">Glycolysis</keyword>
<dbReference type="PROSITE" id="PS00110">
    <property type="entry name" value="PYRUVATE_KINASE"/>
    <property type="match status" value="1"/>
</dbReference>
<protein>
    <recommendedName>
        <fullName evidence="4 13">Pyruvate kinase</fullName>
        <ecNumber evidence="4 13">2.7.1.40</ecNumber>
    </recommendedName>
</protein>
<evidence type="ECO:0000256" key="7">
    <source>
        <dbReference type="ARBA" id="ARBA00022741"/>
    </source>
</evidence>
<dbReference type="InterPro" id="IPR018209">
    <property type="entry name" value="Pyrv_Knase_AS"/>
</dbReference>
<accession>G8R6A5</accession>
<dbReference type="GO" id="GO:0000287">
    <property type="term" value="F:magnesium ion binding"/>
    <property type="evidence" value="ECO:0007669"/>
    <property type="project" value="UniProtKB-UniRule"/>
</dbReference>
<dbReference type="RefSeq" id="WP_014202674.1">
    <property type="nucleotide sequence ID" value="NC_016599.1"/>
</dbReference>
<evidence type="ECO:0000313" key="17">
    <source>
        <dbReference type="EMBL" id="AEV33325.1"/>
    </source>
</evidence>
<sequence length="474" mass="52314">MSFNKTKIIATLGPATESKETMYKMIQAGVNVFRINFSHSSHKDAVQMIKQIRELNAEHDYNVAILADLQGPKLRIGNVEEGAVIKQGDILTFSNVDEMGTAKKVFMTYSQFPRDVKVGERILVDDGKILLKIIRTNGIDEVQAEVIHGGPLKSKKGVNLPNTKISLPCLTDKDLADLKVAMEHEVEWIGLSFVRSADDVIELKKIIAENNAPCRVISKIEKPEAVVEIDRIIEETGAIMVARGDLGVEVPMQSVPLIQKMIVNKCHKMSRPVVIATQMMESMIENASPTRAEVNDVANSVLDGADAVMLSGETSVGKHPIKVIEAMTKIIEHVEESGQVATKTENPPTYRNERFITDSICYNASKIADQIGASSILTMSFSGYTGYKISSHRPKSNIIVFTANRSILNMLSLVWGVRGYFYDNMESTDNTFKEIKQIAKNNGLVDEGDLVVKIASMPIEESGTTNMLKISQID</sequence>
<keyword evidence="12 17" id="KW-0670">Pyruvate</keyword>
<dbReference type="SUPFAM" id="SSF52935">
    <property type="entry name" value="PK C-terminal domain-like"/>
    <property type="match status" value="1"/>
</dbReference>
<dbReference type="InterPro" id="IPR015813">
    <property type="entry name" value="Pyrv/PenolPyrv_kinase-like_dom"/>
</dbReference>
<dbReference type="EMBL" id="CP003156">
    <property type="protein sequence ID" value="AEV33325.1"/>
    <property type="molecule type" value="Genomic_DNA"/>
</dbReference>
<evidence type="ECO:0000256" key="3">
    <source>
        <dbReference type="ARBA" id="ARBA00008663"/>
    </source>
</evidence>
<dbReference type="Gene3D" id="3.20.20.60">
    <property type="entry name" value="Phosphoenolpyruvate-binding domains"/>
    <property type="match status" value="1"/>
</dbReference>
<comment type="pathway">
    <text evidence="2 14">Carbohydrate degradation; glycolysis; pyruvate from D-glyceraldehyde 3-phosphate: step 5/5.</text>
</comment>
<evidence type="ECO:0000256" key="1">
    <source>
        <dbReference type="ARBA" id="ARBA00001958"/>
    </source>
</evidence>
<dbReference type="GO" id="GO:0004743">
    <property type="term" value="F:pyruvate kinase activity"/>
    <property type="evidence" value="ECO:0007669"/>
    <property type="project" value="UniProtKB-UniRule"/>
</dbReference>
<evidence type="ECO:0000259" key="15">
    <source>
        <dbReference type="Pfam" id="PF00224"/>
    </source>
</evidence>
<dbReference type="Pfam" id="PF02887">
    <property type="entry name" value="PK_C"/>
    <property type="match status" value="1"/>
</dbReference>
<feature type="domain" description="Pyruvate kinase C-terminal" evidence="16">
    <location>
        <begin position="358"/>
        <end position="470"/>
    </location>
</feature>
<dbReference type="OrthoDB" id="9812123at2"/>
<comment type="similarity">
    <text evidence="3 14">Belongs to the pyruvate kinase family.</text>
</comment>
<dbReference type="NCBIfam" id="NF004491">
    <property type="entry name" value="PRK05826.1"/>
    <property type="match status" value="1"/>
</dbReference>
<evidence type="ECO:0000256" key="6">
    <source>
        <dbReference type="ARBA" id="ARBA00022723"/>
    </source>
</evidence>
<dbReference type="InterPro" id="IPR015793">
    <property type="entry name" value="Pyrv_Knase_brl"/>
</dbReference>
<dbReference type="NCBIfam" id="TIGR01064">
    <property type="entry name" value="pyruv_kin"/>
    <property type="match status" value="1"/>
</dbReference>
<dbReference type="GO" id="GO:0016301">
    <property type="term" value="F:kinase activity"/>
    <property type="evidence" value="ECO:0007669"/>
    <property type="project" value="UniProtKB-KW"/>
</dbReference>
<dbReference type="Pfam" id="PF00224">
    <property type="entry name" value="PK"/>
    <property type="match status" value="1"/>
</dbReference>
<comment type="cofactor">
    <cofactor evidence="1">
        <name>K(+)</name>
        <dbReference type="ChEBI" id="CHEBI:29103"/>
    </cofactor>
</comment>
<dbReference type="InterPro" id="IPR015795">
    <property type="entry name" value="Pyrv_Knase_C"/>
</dbReference>
<reference evidence="17 18" key="1">
    <citation type="journal article" date="2012" name="Stand. Genomic Sci.">
        <title>Genome sequence of the orange-pigmented seawater bacterium Owenweeksia hongkongensis type strain (UST20020801(T)).</title>
        <authorList>
            <person name="Riedel T."/>
            <person name="Held B."/>
            <person name="Nolan M."/>
            <person name="Lucas S."/>
            <person name="Lapidus A."/>
            <person name="Tice H."/>
            <person name="Del Rio T.G."/>
            <person name="Cheng J.F."/>
            <person name="Han C."/>
            <person name="Tapia R."/>
            <person name="Goodwin L.A."/>
            <person name="Pitluck S."/>
            <person name="Liolios K."/>
            <person name="Mavromatis K."/>
            <person name="Pagani I."/>
            <person name="Ivanova N."/>
            <person name="Mikhailova N."/>
            <person name="Pati A."/>
            <person name="Chen A."/>
            <person name="Palaniappan K."/>
            <person name="Rohde M."/>
            <person name="Tindall B.J."/>
            <person name="Detter J.C."/>
            <person name="Goker M."/>
            <person name="Woyke T."/>
            <person name="Bristow J."/>
            <person name="Eisen J.A."/>
            <person name="Markowitz V."/>
            <person name="Hugenholtz P."/>
            <person name="Klenk H.P."/>
            <person name="Kyrpides N.C."/>
        </authorList>
    </citation>
    <scope>NUCLEOTIDE SEQUENCE</scope>
    <source>
        <strain evidence="18">DSM 17368 / JCM 12287 / NRRL B-23963</strain>
    </source>
</reference>
<dbReference type="SUPFAM" id="SSF50800">
    <property type="entry name" value="PK beta-barrel domain-like"/>
    <property type="match status" value="1"/>
</dbReference>
<dbReference type="GO" id="GO:0005524">
    <property type="term" value="F:ATP binding"/>
    <property type="evidence" value="ECO:0007669"/>
    <property type="project" value="UniProtKB-KW"/>
</dbReference>
<dbReference type="HOGENOM" id="CLU_015439_0_2_10"/>
<name>G8R6A5_OWEHD</name>
<evidence type="ECO:0000256" key="8">
    <source>
        <dbReference type="ARBA" id="ARBA00022777"/>
    </source>
</evidence>
<dbReference type="InterPro" id="IPR001697">
    <property type="entry name" value="Pyr_Knase"/>
</dbReference>
<keyword evidence="10 14" id="KW-0460">Magnesium</keyword>
<dbReference type="InterPro" id="IPR040442">
    <property type="entry name" value="Pyrv_kinase-like_dom_sf"/>
</dbReference>
<evidence type="ECO:0000313" key="18">
    <source>
        <dbReference type="Proteomes" id="UP000005631"/>
    </source>
</evidence>
<evidence type="ECO:0000256" key="10">
    <source>
        <dbReference type="ARBA" id="ARBA00022842"/>
    </source>
</evidence>
<dbReference type="EC" id="2.7.1.40" evidence="4 13"/>
<dbReference type="AlphaFoldDB" id="G8R6A5"/>
<dbReference type="PANTHER" id="PTHR11817">
    <property type="entry name" value="PYRUVATE KINASE"/>
    <property type="match status" value="1"/>
</dbReference>
<evidence type="ECO:0000259" key="16">
    <source>
        <dbReference type="Pfam" id="PF02887"/>
    </source>
</evidence>
<proteinExistence type="inferred from homology"/>
<dbReference type="SUPFAM" id="SSF51621">
    <property type="entry name" value="Phosphoenolpyruvate/pyruvate domain"/>
    <property type="match status" value="1"/>
</dbReference>
<dbReference type="NCBIfam" id="NF004978">
    <property type="entry name" value="PRK06354.1"/>
    <property type="match status" value="1"/>
</dbReference>
<dbReference type="PRINTS" id="PR01050">
    <property type="entry name" value="PYRUVTKNASE"/>
</dbReference>
<evidence type="ECO:0000256" key="9">
    <source>
        <dbReference type="ARBA" id="ARBA00022840"/>
    </source>
</evidence>
<keyword evidence="6" id="KW-0479">Metal-binding</keyword>
<organism evidence="17 18">
    <name type="scientific">Owenweeksia hongkongensis (strain DSM 17368 / CIP 108786 / JCM 12287 / NRRL B-23963 / UST20020801)</name>
    <dbReference type="NCBI Taxonomy" id="926562"/>
    <lineage>
        <taxon>Bacteria</taxon>
        <taxon>Pseudomonadati</taxon>
        <taxon>Bacteroidota</taxon>
        <taxon>Flavobacteriia</taxon>
        <taxon>Flavobacteriales</taxon>
        <taxon>Owenweeksiaceae</taxon>
        <taxon>Owenweeksia</taxon>
    </lineage>
</organism>
<keyword evidence="5 14" id="KW-0808">Transferase</keyword>
<dbReference type="GO" id="GO:0030955">
    <property type="term" value="F:potassium ion binding"/>
    <property type="evidence" value="ECO:0007669"/>
    <property type="project" value="UniProtKB-UniRule"/>
</dbReference>
<keyword evidence="9" id="KW-0067">ATP-binding</keyword>
<dbReference type="InterPro" id="IPR011037">
    <property type="entry name" value="Pyrv_Knase-like_insert_dom_sf"/>
</dbReference>
<evidence type="ECO:0000256" key="13">
    <source>
        <dbReference type="NCBIfam" id="TIGR01064"/>
    </source>
</evidence>
<keyword evidence="18" id="KW-1185">Reference proteome</keyword>
<keyword evidence="7" id="KW-0547">Nucleotide-binding</keyword>
<dbReference type="InterPro" id="IPR015806">
    <property type="entry name" value="Pyrv_Knase_insert_dom_sf"/>
</dbReference>
<dbReference type="KEGG" id="oho:Oweho_2354"/>
<keyword evidence="8 14" id="KW-0418">Kinase</keyword>
<dbReference type="STRING" id="926562.Oweho_2354"/>
<evidence type="ECO:0000256" key="11">
    <source>
        <dbReference type="ARBA" id="ARBA00023152"/>
    </source>
</evidence>
<evidence type="ECO:0000256" key="5">
    <source>
        <dbReference type="ARBA" id="ARBA00022679"/>
    </source>
</evidence>
<dbReference type="InterPro" id="IPR036918">
    <property type="entry name" value="Pyrv_Knase_C_sf"/>
</dbReference>
<dbReference type="Proteomes" id="UP000005631">
    <property type="component" value="Chromosome"/>
</dbReference>
<feature type="domain" description="Pyruvate kinase barrel" evidence="15">
    <location>
        <begin position="4"/>
        <end position="323"/>
    </location>
</feature>
<evidence type="ECO:0000256" key="14">
    <source>
        <dbReference type="RuleBase" id="RU000504"/>
    </source>
</evidence>
<evidence type="ECO:0000256" key="12">
    <source>
        <dbReference type="ARBA" id="ARBA00023317"/>
    </source>
</evidence>
<gene>
    <name evidence="17" type="ordered locus">Oweho_2354</name>
</gene>